<evidence type="ECO:0000313" key="9">
    <source>
        <dbReference type="Ensembl" id="ENSMMDP00005046530.1"/>
    </source>
</evidence>
<sequence>METSLGSLQNLDLSSVLSSCEPELQELMRQIDIMISRHKSEWEAEIQALELRLKHGEEELVSSRNQIEQRDLEIGLLSKQLEDTQTARQELISKYEEQLQNVRDELTKLKKSYQKLQRKQLKVANGGTNDKERDDSEVTRLTNTIREYHQRSSAWEQQRTQYQKQLVTLEAQRKSLADQLAHMKESSWQKEREDSNCYSEVQHLRIQLEKAQGTLHSQELELERLRHLQVLAEEREELHATLESQDAFLQRTGLQRQRLCNEVERLCQVLQAKDQVIRSLEDCLAVQGFAGVGSLAQDLERTATKLHSAQALEVHLNTELAQLKERLEKVSRQKGNHSKTEQDLKNIKEERDRSVAEVKRLQEELHRAKQTRTGEVEGMRKEVSKLTSELHQRDVTIAKLSSSVSSTERQLCGEVEQAERKAAELKVTQVQLETLKIENQHLNDLLQRLESQSPKRGESVLASLRESYVSSLSSLEQENRQLRQDLVEMYTRLEANTQTCNGDTRDHKHGEEVQAIKAKMQGNTTRSEGEIHRLLKQLGRLSNSPGQQHCSQAKDSSSNSPASSSSSSCSSSSRSRLPRTNSVPTDIPSDSVAEGQSSSSEEALNLLAREDIVPKELRTASPANDMVSHFLEEEGLHSKELLRRLDTHIQGMREDNIKTVLKYLPSDSGPGSDQASPVQKAQ</sequence>
<feature type="domain" description="CEP63/Deup1 N-terminal" evidence="7">
    <location>
        <begin position="17"/>
        <end position="274"/>
    </location>
</feature>
<dbReference type="GO" id="GO:0007099">
    <property type="term" value="P:centriole replication"/>
    <property type="evidence" value="ECO:0007669"/>
    <property type="project" value="TreeGrafter"/>
</dbReference>
<feature type="domain" description="CEP63/Deup1 CEP152 binding coiled coil" evidence="8">
    <location>
        <begin position="628"/>
        <end position="663"/>
    </location>
</feature>
<dbReference type="PANTHER" id="PTHR18875:SF3">
    <property type="entry name" value="CENTROSOMAL PROTEIN OF 63 KDA"/>
    <property type="match status" value="1"/>
</dbReference>
<dbReference type="Proteomes" id="UP000472263">
    <property type="component" value="Chromosome 4"/>
</dbReference>
<keyword evidence="3" id="KW-0963">Cytoplasm</keyword>
<feature type="compositionally biased region" description="Low complexity" evidence="6">
    <location>
        <begin position="556"/>
        <end position="575"/>
    </location>
</feature>
<dbReference type="GO" id="GO:0005814">
    <property type="term" value="C:centriole"/>
    <property type="evidence" value="ECO:0007669"/>
    <property type="project" value="TreeGrafter"/>
</dbReference>
<evidence type="ECO:0000256" key="1">
    <source>
        <dbReference type="ARBA" id="ARBA00004496"/>
    </source>
</evidence>
<reference evidence="9" key="3">
    <citation type="submission" date="2025-09" db="UniProtKB">
        <authorList>
            <consortium name="Ensembl"/>
        </authorList>
    </citation>
    <scope>IDENTIFICATION</scope>
</reference>
<feature type="coiled-coil region" evidence="5">
    <location>
        <begin position="152"/>
        <end position="228"/>
    </location>
</feature>
<dbReference type="Pfam" id="PF17045">
    <property type="entry name" value="CEP63"/>
    <property type="match status" value="1"/>
</dbReference>
<evidence type="ECO:0000256" key="3">
    <source>
        <dbReference type="ARBA" id="ARBA00022490"/>
    </source>
</evidence>
<proteinExistence type="inferred from homology"/>
<comment type="subcellular location">
    <subcellularLocation>
        <location evidence="1">Cytoplasm</location>
    </subcellularLocation>
</comment>
<comment type="similarity">
    <text evidence="2">Belongs to the CEP63 family.</text>
</comment>
<reference evidence="9" key="2">
    <citation type="submission" date="2025-08" db="UniProtKB">
        <authorList>
            <consortium name="Ensembl"/>
        </authorList>
    </citation>
    <scope>IDENTIFICATION</scope>
</reference>
<feature type="region of interest" description="Disordered" evidence="6">
    <location>
        <begin position="662"/>
        <end position="682"/>
    </location>
</feature>
<keyword evidence="4 5" id="KW-0175">Coiled coil</keyword>
<evidence type="ECO:0000259" key="7">
    <source>
        <dbReference type="Pfam" id="PF17045"/>
    </source>
</evidence>
<feature type="compositionally biased region" description="Polar residues" evidence="6">
    <location>
        <begin position="541"/>
        <end position="555"/>
    </location>
</feature>
<dbReference type="PANTHER" id="PTHR18875">
    <property type="entry name" value="SARCOMA ANTIGEN NY-SAR-24/CYTOSKELETAL PROTEIN SOJO"/>
    <property type="match status" value="1"/>
</dbReference>
<feature type="compositionally biased region" description="Polar residues" evidence="6">
    <location>
        <begin position="669"/>
        <end position="682"/>
    </location>
</feature>
<evidence type="ECO:0000259" key="8">
    <source>
        <dbReference type="Pfam" id="PF25771"/>
    </source>
</evidence>
<keyword evidence="10" id="KW-1185">Reference proteome</keyword>
<dbReference type="CTD" id="80254"/>
<feature type="coiled-coil region" evidence="5">
    <location>
        <begin position="306"/>
        <end position="371"/>
    </location>
</feature>
<evidence type="ECO:0000256" key="6">
    <source>
        <dbReference type="SAM" id="MobiDB-lite"/>
    </source>
</evidence>
<protein>
    <submittedName>
        <fullName evidence="9">Centrosomal protein 63</fullName>
    </submittedName>
</protein>
<dbReference type="InterPro" id="IPR031470">
    <property type="entry name" value="CEP63/Deup1_N"/>
</dbReference>
<dbReference type="GO" id="GO:0098535">
    <property type="term" value="P:de novo centriole assembly involved in multi-ciliated epithelial cell differentiation"/>
    <property type="evidence" value="ECO:0007669"/>
    <property type="project" value="TreeGrafter"/>
</dbReference>
<dbReference type="InterPro" id="IPR057656">
    <property type="entry name" value="CEP63/Deup1_CC"/>
</dbReference>
<dbReference type="GeneID" id="115358466"/>
<dbReference type="Ensembl" id="ENSMMDT00005047451.1">
    <property type="protein sequence ID" value="ENSMMDP00005046530.1"/>
    <property type="gene ID" value="ENSMMDG00005021262.1"/>
</dbReference>
<name>A0A667ZUJ9_9TELE</name>
<feature type="coiled-coil region" evidence="5">
    <location>
        <begin position="408"/>
        <end position="492"/>
    </location>
</feature>
<evidence type="ECO:0000256" key="4">
    <source>
        <dbReference type="ARBA" id="ARBA00023054"/>
    </source>
</evidence>
<dbReference type="Pfam" id="PF25771">
    <property type="entry name" value="CC_CEP152-bind"/>
    <property type="match status" value="1"/>
</dbReference>
<reference evidence="9" key="1">
    <citation type="submission" date="2019-06" db="EMBL/GenBank/DDBJ databases">
        <authorList>
            <consortium name="Wellcome Sanger Institute Data Sharing"/>
        </authorList>
    </citation>
    <scope>NUCLEOTIDE SEQUENCE [LARGE SCALE GENOMIC DNA]</scope>
</reference>
<evidence type="ECO:0000256" key="5">
    <source>
        <dbReference type="SAM" id="Coils"/>
    </source>
</evidence>
<dbReference type="OrthoDB" id="10007333at2759"/>
<dbReference type="AlphaFoldDB" id="A0A667ZUJ9"/>
<feature type="coiled-coil region" evidence="5">
    <location>
        <begin position="39"/>
        <end position="119"/>
    </location>
</feature>
<accession>A0A667ZUJ9</accession>
<evidence type="ECO:0000313" key="10">
    <source>
        <dbReference type="Proteomes" id="UP000472263"/>
    </source>
</evidence>
<dbReference type="GO" id="GO:0005737">
    <property type="term" value="C:cytoplasm"/>
    <property type="evidence" value="ECO:0007669"/>
    <property type="project" value="UniProtKB-SubCell"/>
</dbReference>
<evidence type="ECO:0000256" key="2">
    <source>
        <dbReference type="ARBA" id="ARBA00007181"/>
    </source>
</evidence>
<dbReference type="RefSeq" id="XP_029906322.1">
    <property type="nucleotide sequence ID" value="XM_030050462.1"/>
</dbReference>
<organism evidence="9 10">
    <name type="scientific">Myripristis murdjan</name>
    <name type="common">pinecone soldierfish</name>
    <dbReference type="NCBI Taxonomy" id="586833"/>
    <lineage>
        <taxon>Eukaryota</taxon>
        <taxon>Metazoa</taxon>
        <taxon>Chordata</taxon>
        <taxon>Craniata</taxon>
        <taxon>Vertebrata</taxon>
        <taxon>Euteleostomi</taxon>
        <taxon>Actinopterygii</taxon>
        <taxon>Neopterygii</taxon>
        <taxon>Teleostei</taxon>
        <taxon>Neoteleostei</taxon>
        <taxon>Acanthomorphata</taxon>
        <taxon>Holocentriformes</taxon>
        <taxon>Holocentridae</taxon>
        <taxon>Myripristis</taxon>
    </lineage>
</organism>
<dbReference type="InParanoid" id="A0A667ZUJ9"/>
<feature type="region of interest" description="Disordered" evidence="6">
    <location>
        <begin position="541"/>
        <end position="601"/>
    </location>
</feature>
<dbReference type="FunCoup" id="A0A667ZUJ9">
    <property type="interactions" value="144"/>
</dbReference>
<gene>
    <name evidence="9" type="primary">cep63</name>
</gene>
<dbReference type="GeneTree" id="ENSGT00940000153190"/>